<protein>
    <submittedName>
        <fullName evidence="2">Reverse transcriptase (RNA-dependent DNA polymerase)</fullName>
    </submittedName>
</protein>
<name>F9WU37_TRYVY</name>
<dbReference type="InterPro" id="IPR000477">
    <property type="entry name" value="RT_dom"/>
</dbReference>
<keyword evidence="2" id="KW-0548">Nucleotidyltransferase</keyword>
<dbReference type="Pfam" id="PF00078">
    <property type="entry name" value="RVT_1"/>
    <property type="match status" value="1"/>
</dbReference>
<dbReference type="EMBL" id="CAEX01006971">
    <property type="protein sequence ID" value="CCD21084.1"/>
    <property type="molecule type" value="Genomic_DNA"/>
</dbReference>
<sequence>MDTLPGASRALMVGANASSHLAVRHPLRPGGDKGECADDRCVQNGLPIVNAESASKRKPGTAAPTSPEITFRRDCEISARKSTLSPDSVHYWVTFDAFAGTSLNAIAPSKNTRALNAWNKARRNEFRKLSGAFIFRRMRRKDNAADAINEEVARGDRMAIKRTIPAGKGVATPLRTPELTKLDVAVQERENRRRRHALIPWRRKVLADKAIGHWKENVAKLSVTHSASWNLAKSMYAPRPLTPPVLVVDGHPLTEHQQAQALTNMHKARSTKTTHAPEMKTPGTKRCTFLPITRVETDVAMRELSSGSVPGDVEIHCEEPKRLGRVSRRCILRLFNHSLCAGPASAKWRQGIIVPLPKPNEPASGMASFRPVTLTSTLRKPTERIVARLVKDSIEDKLQPQQAGFRPARLTLDTLMQATRRVQRRKGGEKTAFLFDESTSAFDSAVRGCIVKGVLPFVVAKPQGVWIAGFLKGRAAEVRVNEVLSEKIGITCGVPQVSALGPVPFIVTVDSLSKRLGCIPGLQDGFFTDGLTMLRTSADLSKIQRTIQQGLDCST</sequence>
<evidence type="ECO:0000313" key="2">
    <source>
        <dbReference type="EMBL" id="CCD21084.1"/>
    </source>
</evidence>
<evidence type="ECO:0000259" key="1">
    <source>
        <dbReference type="Pfam" id="PF00078"/>
    </source>
</evidence>
<feature type="domain" description="Reverse transcriptase" evidence="1">
    <location>
        <begin position="357"/>
        <end position="517"/>
    </location>
</feature>
<keyword evidence="2" id="KW-0695">RNA-directed DNA polymerase</keyword>
<dbReference type="PANTHER" id="PTHR36688">
    <property type="entry name" value="ENDO/EXONUCLEASE/PHOSPHATASE DOMAIN-CONTAINING PROTEIN"/>
    <property type="match status" value="1"/>
</dbReference>
<accession>F9WU37</accession>
<gene>
    <name evidence="2" type="ORF">TvY486_0039960</name>
</gene>
<organism evidence="2 3">
    <name type="scientific">Trypanosoma vivax (strain Y486)</name>
    <dbReference type="NCBI Taxonomy" id="1055687"/>
    <lineage>
        <taxon>Eukaryota</taxon>
        <taxon>Discoba</taxon>
        <taxon>Euglenozoa</taxon>
        <taxon>Kinetoplastea</taxon>
        <taxon>Metakinetoplastina</taxon>
        <taxon>Trypanosomatida</taxon>
        <taxon>Trypanosomatidae</taxon>
        <taxon>Trypanosoma</taxon>
        <taxon>Duttonella</taxon>
    </lineage>
</organism>
<dbReference type="InterPro" id="IPR052560">
    <property type="entry name" value="RdDP_mobile_element"/>
</dbReference>
<dbReference type="VEuPathDB" id="TriTrypDB:TvY486_0039960"/>
<dbReference type="PANTHER" id="PTHR36688:SF1">
    <property type="entry name" value="ENDONUCLEASE_EXONUCLEASE_PHOSPHATASE DOMAIN-CONTAINING PROTEIN"/>
    <property type="match status" value="1"/>
</dbReference>
<dbReference type="AlphaFoldDB" id="F9WU37"/>
<proteinExistence type="predicted"/>
<keyword evidence="3" id="KW-1185">Reference proteome</keyword>
<dbReference type="Proteomes" id="UP000009027">
    <property type="component" value="Unassembled WGS sequence"/>
</dbReference>
<evidence type="ECO:0000313" key="3">
    <source>
        <dbReference type="Proteomes" id="UP000009027"/>
    </source>
</evidence>
<dbReference type="GO" id="GO:0003964">
    <property type="term" value="F:RNA-directed DNA polymerase activity"/>
    <property type="evidence" value="ECO:0007669"/>
    <property type="project" value="UniProtKB-KW"/>
</dbReference>
<reference evidence="2 3" key="1">
    <citation type="journal article" date="2012" name="Proc. Natl. Acad. Sci. U.S.A.">
        <title>Antigenic diversity is generated by distinct evolutionary mechanisms in African trypanosome species.</title>
        <authorList>
            <person name="Jackson A.P."/>
            <person name="Berry A."/>
            <person name="Aslett M."/>
            <person name="Allison H.C."/>
            <person name="Burton P."/>
            <person name="Vavrova-Anderson J."/>
            <person name="Brown R."/>
            <person name="Browne H."/>
            <person name="Corton N."/>
            <person name="Hauser H."/>
            <person name="Gamble J."/>
            <person name="Gilderthorp R."/>
            <person name="Marcello L."/>
            <person name="McQuillan J."/>
            <person name="Otto T.D."/>
            <person name="Quail M.A."/>
            <person name="Sanders M.J."/>
            <person name="van Tonder A."/>
            <person name="Ginger M.L."/>
            <person name="Field M.C."/>
            <person name="Barry J.D."/>
            <person name="Hertz-Fowler C."/>
            <person name="Berriman M."/>
        </authorList>
    </citation>
    <scope>NUCLEOTIDE SEQUENCE</scope>
    <source>
        <strain evidence="2 3">Y486</strain>
    </source>
</reference>
<keyword evidence="2" id="KW-0808">Transferase</keyword>